<evidence type="ECO:0008006" key="4">
    <source>
        <dbReference type="Google" id="ProtNLM"/>
    </source>
</evidence>
<feature type="transmembrane region" description="Helical" evidence="1">
    <location>
        <begin position="183"/>
        <end position="203"/>
    </location>
</feature>
<dbReference type="RefSeq" id="WP_309489393.1">
    <property type="nucleotide sequence ID" value="NZ_JAENIG010000004.1"/>
</dbReference>
<dbReference type="EMBL" id="JAENIG010000004">
    <property type="protein sequence ID" value="MBK1854782.1"/>
    <property type="molecule type" value="Genomic_DNA"/>
</dbReference>
<keyword evidence="1" id="KW-0812">Transmembrane</keyword>
<dbReference type="Proteomes" id="UP000634206">
    <property type="component" value="Unassembled WGS sequence"/>
</dbReference>
<protein>
    <recommendedName>
        <fullName evidence="4">Divalent cation transporter</fullName>
    </recommendedName>
</protein>
<keyword evidence="1" id="KW-1133">Transmembrane helix</keyword>
<reference evidence="2" key="1">
    <citation type="submission" date="2021-01" db="EMBL/GenBank/DDBJ databases">
        <title>Modified the classification status of verrucomicrobia.</title>
        <authorList>
            <person name="Feng X."/>
        </authorList>
    </citation>
    <scope>NUCLEOTIDE SEQUENCE</scope>
    <source>
        <strain evidence="2">5K15</strain>
    </source>
</reference>
<name>A0AAE2SCD1_9BACT</name>
<feature type="transmembrane region" description="Helical" evidence="1">
    <location>
        <begin position="158"/>
        <end position="177"/>
    </location>
</feature>
<keyword evidence="1" id="KW-0472">Membrane</keyword>
<comment type="caution">
    <text evidence="2">The sequence shown here is derived from an EMBL/GenBank/DDBJ whole genome shotgun (WGS) entry which is preliminary data.</text>
</comment>
<gene>
    <name evidence="2" type="ORF">JIN83_07410</name>
</gene>
<evidence type="ECO:0000256" key="1">
    <source>
        <dbReference type="SAM" id="Phobius"/>
    </source>
</evidence>
<feature type="transmembrane region" description="Helical" evidence="1">
    <location>
        <begin position="111"/>
        <end position="137"/>
    </location>
</feature>
<feature type="transmembrane region" description="Helical" evidence="1">
    <location>
        <begin position="72"/>
        <end position="91"/>
    </location>
</feature>
<organism evidence="2 3">
    <name type="scientific">Oceaniferula flava</name>
    <dbReference type="NCBI Taxonomy" id="2800421"/>
    <lineage>
        <taxon>Bacteria</taxon>
        <taxon>Pseudomonadati</taxon>
        <taxon>Verrucomicrobiota</taxon>
        <taxon>Verrucomicrobiia</taxon>
        <taxon>Verrucomicrobiales</taxon>
        <taxon>Verrucomicrobiaceae</taxon>
        <taxon>Oceaniferula</taxon>
    </lineage>
</organism>
<evidence type="ECO:0000313" key="2">
    <source>
        <dbReference type="EMBL" id="MBK1854782.1"/>
    </source>
</evidence>
<keyword evidence="3" id="KW-1185">Reference proteome</keyword>
<proteinExistence type="predicted"/>
<accession>A0AAE2SCD1</accession>
<evidence type="ECO:0000313" key="3">
    <source>
        <dbReference type="Proteomes" id="UP000634206"/>
    </source>
</evidence>
<sequence length="237" mass="24669">MNEFLQASLLALLAGITIPLGGVLARFERIRPNWLETEFRHSVIAFGGGALIAAVALVLAPHGMEQFSAGPAGLLFMTGGVVMMLVDRQLSQSGTPVSNLIAMLADYLPEALALGSVISGDSQGAILLAALIAMQNLPEGFNAYREMISAPRLSSTRILLIFAAAALLGPMAALVGLEFLTQAPAVLGGISLFSSGAILYLVFQDVAPQAQLKRHWGPALGAVLGFTLGLVGEMLTS</sequence>
<dbReference type="AlphaFoldDB" id="A0AAE2SCD1"/>
<feature type="transmembrane region" description="Helical" evidence="1">
    <location>
        <begin position="41"/>
        <end position="60"/>
    </location>
</feature>
<feature type="transmembrane region" description="Helical" evidence="1">
    <location>
        <begin position="215"/>
        <end position="235"/>
    </location>
</feature>